<keyword evidence="4" id="KW-1185">Reference proteome</keyword>
<dbReference type="PANTHER" id="PTHR28034:SF1">
    <property type="entry name" value="NUCLEOMORPHIN"/>
    <property type="match status" value="1"/>
</dbReference>
<dbReference type="PANTHER" id="PTHR28034">
    <property type="entry name" value="SET1 COMPLEX COMPONENT SHG1"/>
    <property type="match status" value="1"/>
</dbReference>
<proteinExistence type="predicted"/>
<feature type="domain" description="BOD1/SHG1" evidence="2">
    <location>
        <begin position="37"/>
        <end position="129"/>
    </location>
</feature>
<organism evidence="3 4">
    <name type="scientific">Monilinia fructigena</name>
    <dbReference type="NCBI Taxonomy" id="38457"/>
    <lineage>
        <taxon>Eukaryota</taxon>
        <taxon>Fungi</taxon>
        <taxon>Dikarya</taxon>
        <taxon>Ascomycota</taxon>
        <taxon>Pezizomycotina</taxon>
        <taxon>Leotiomycetes</taxon>
        <taxon>Helotiales</taxon>
        <taxon>Sclerotiniaceae</taxon>
        <taxon>Monilinia</taxon>
    </lineage>
</organism>
<protein>
    <recommendedName>
        <fullName evidence="2">BOD1/SHG1 domain-containing protein</fullName>
    </recommendedName>
</protein>
<accession>A0A395IYD8</accession>
<evidence type="ECO:0000313" key="4">
    <source>
        <dbReference type="Proteomes" id="UP000249056"/>
    </source>
</evidence>
<name>A0A395IYD8_9HELO</name>
<reference evidence="3 4" key="1">
    <citation type="submission" date="2018-06" db="EMBL/GenBank/DDBJ databases">
        <title>Genome Sequence of the Brown Rot Fungal Pathogen Monilinia fructigena.</title>
        <authorList>
            <person name="Landi L."/>
            <person name="De Miccolis Angelini R.M."/>
            <person name="Pollastro S."/>
            <person name="Abate D."/>
            <person name="Faretra F."/>
            <person name="Romanazzi G."/>
        </authorList>
    </citation>
    <scope>NUCLEOTIDE SEQUENCE [LARGE SCALE GENOMIC DNA]</scope>
    <source>
        <strain evidence="3 4">Mfrg269</strain>
    </source>
</reference>
<dbReference type="Proteomes" id="UP000249056">
    <property type="component" value="Unassembled WGS sequence"/>
</dbReference>
<dbReference type="EMBL" id="QKRW01000012">
    <property type="protein sequence ID" value="RAL64808.1"/>
    <property type="molecule type" value="Genomic_DNA"/>
</dbReference>
<evidence type="ECO:0000313" key="3">
    <source>
        <dbReference type="EMBL" id="RAL64808.1"/>
    </source>
</evidence>
<dbReference type="Pfam" id="PF05205">
    <property type="entry name" value="COMPASS-Shg1"/>
    <property type="match status" value="1"/>
</dbReference>
<comment type="caution">
    <text evidence="3">The sequence shown here is derived from an EMBL/GenBank/DDBJ whole genome shotgun (WGS) entry which is preliminary data.</text>
</comment>
<dbReference type="AlphaFoldDB" id="A0A395IYD8"/>
<gene>
    <name evidence="3" type="ORF">DID88_001405</name>
</gene>
<dbReference type="OrthoDB" id="5579731at2759"/>
<feature type="region of interest" description="Disordered" evidence="1">
    <location>
        <begin position="128"/>
        <end position="186"/>
    </location>
</feature>
<evidence type="ECO:0000256" key="1">
    <source>
        <dbReference type="SAM" id="MobiDB-lite"/>
    </source>
</evidence>
<sequence>MASSYNKDSGMLGLRREESKDVRLPLASATRAAIEGLAHTYKKKGTYDELKTKIWQDLENGDFEEGFSRSLLNVAEEQLEKDPRQLLRLDRNKAMLLIEGAVDRAGPYQTAGARIEKLIQAYVPEIEKQRTREEERVEEKRERSKEEKEKEIADEKRKQEKLKRREEEKRIEQIRRGRGRLEKRQS</sequence>
<evidence type="ECO:0000259" key="2">
    <source>
        <dbReference type="Pfam" id="PF05205"/>
    </source>
</evidence>
<dbReference type="InterPro" id="IPR055264">
    <property type="entry name" value="BOD1/SHG1_dom"/>
</dbReference>